<feature type="region of interest" description="Disordered" evidence="1">
    <location>
        <begin position="20"/>
        <end position="40"/>
    </location>
</feature>
<accession>A0A5B6ZV80</accession>
<gene>
    <name evidence="2" type="ORF">Din_017838</name>
</gene>
<organism evidence="2">
    <name type="scientific">Davidia involucrata</name>
    <name type="common">Dove tree</name>
    <dbReference type="NCBI Taxonomy" id="16924"/>
    <lineage>
        <taxon>Eukaryota</taxon>
        <taxon>Viridiplantae</taxon>
        <taxon>Streptophyta</taxon>
        <taxon>Embryophyta</taxon>
        <taxon>Tracheophyta</taxon>
        <taxon>Spermatophyta</taxon>
        <taxon>Magnoliopsida</taxon>
        <taxon>eudicotyledons</taxon>
        <taxon>Gunneridae</taxon>
        <taxon>Pentapetalae</taxon>
        <taxon>asterids</taxon>
        <taxon>Cornales</taxon>
        <taxon>Nyssaceae</taxon>
        <taxon>Davidia</taxon>
    </lineage>
</organism>
<dbReference type="EMBL" id="GHES01017838">
    <property type="protein sequence ID" value="MPA48397.1"/>
    <property type="molecule type" value="Transcribed_RNA"/>
</dbReference>
<name>A0A5B6ZV80_DAVIN</name>
<evidence type="ECO:0000313" key="2">
    <source>
        <dbReference type="EMBL" id="MPA48397.1"/>
    </source>
</evidence>
<sequence>MSSLSAFSLYNGAAIIQSQRLHQHRRRPSLRRQDSTGRLSSRCFTGHHELSSASFQQLNFGSNIGLSVNPNRTFFINQNPSSSDMISGFNSTMLPSMSSSILSPPTPIKPSVGSFNVNGVHNWDAGSSNNGSSSSSNIELQSNNSFFENNPFSWGPSDCVKSEKEAQNHILEGDPEDIKWFDYLQTPFLLGTTTVQNQTAQDIYSTETKPETHFTTDGSSTSWLQNQQQQQALQAASVYNKHFERLTAA</sequence>
<feature type="compositionally biased region" description="Basic residues" evidence="1">
    <location>
        <begin position="21"/>
        <end position="30"/>
    </location>
</feature>
<evidence type="ECO:0000256" key="1">
    <source>
        <dbReference type="SAM" id="MobiDB-lite"/>
    </source>
</evidence>
<proteinExistence type="predicted"/>
<protein>
    <submittedName>
        <fullName evidence="2">Putative transcription factor MYB86</fullName>
    </submittedName>
</protein>
<dbReference type="AlphaFoldDB" id="A0A5B6ZV80"/>
<reference evidence="2" key="1">
    <citation type="submission" date="2019-08" db="EMBL/GenBank/DDBJ databases">
        <title>Reference gene set and small RNA set construction with multiple tissues from Davidia involucrata Baill.</title>
        <authorList>
            <person name="Yang H."/>
            <person name="Zhou C."/>
            <person name="Li G."/>
            <person name="Wang J."/>
            <person name="Gao P."/>
            <person name="Wang M."/>
            <person name="Wang R."/>
            <person name="Zhao Y."/>
        </authorList>
    </citation>
    <scope>NUCLEOTIDE SEQUENCE</scope>
    <source>
        <tissue evidence="2">Mixed with DoveR01_LX</tissue>
    </source>
</reference>